<feature type="compositionally biased region" description="Polar residues" evidence="1">
    <location>
        <begin position="108"/>
        <end position="121"/>
    </location>
</feature>
<feature type="compositionally biased region" description="Basic and acidic residues" evidence="1">
    <location>
        <begin position="78"/>
        <end position="89"/>
    </location>
</feature>
<dbReference type="EMBL" id="GL451328">
    <property type="protein sequence ID" value="EFN79467.1"/>
    <property type="molecule type" value="Genomic_DNA"/>
</dbReference>
<dbReference type="Proteomes" id="UP000008237">
    <property type="component" value="Unassembled WGS sequence"/>
</dbReference>
<evidence type="ECO:0000256" key="1">
    <source>
        <dbReference type="SAM" id="MobiDB-lite"/>
    </source>
</evidence>
<dbReference type="AlphaFoldDB" id="E2BXW7"/>
<evidence type="ECO:0000313" key="3">
    <source>
        <dbReference type="Proteomes" id="UP000008237"/>
    </source>
</evidence>
<feature type="compositionally biased region" description="Polar residues" evidence="1">
    <location>
        <begin position="67"/>
        <end position="77"/>
    </location>
</feature>
<organism evidence="3">
    <name type="scientific">Harpegnathos saltator</name>
    <name type="common">Jerdon's jumping ant</name>
    <dbReference type="NCBI Taxonomy" id="610380"/>
    <lineage>
        <taxon>Eukaryota</taxon>
        <taxon>Metazoa</taxon>
        <taxon>Ecdysozoa</taxon>
        <taxon>Arthropoda</taxon>
        <taxon>Hexapoda</taxon>
        <taxon>Insecta</taxon>
        <taxon>Pterygota</taxon>
        <taxon>Neoptera</taxon>
        <taxon>Endopterygota</taxon>
        <taxon>Hymenoptera</taxon>
        <taxon>Apocrita</taxon>
        <taxon>Aculeata</taxon>
        <taxon>Formicoidea</taxon>
        <taxon>Formicidae</taxon>
        <taxon>Ponerinae</taxon>
        <taxon>Ponerini</taxon>
        <taxon>Harpegnathos</taxon>
    </lineage>
</organism>
<reference evidence="2 3" key="1">
    <citation type="journal article" date="2010" name="Science">
        <title>Genomic comparison of the ants Camponotus floridanus and Harpegnathos saltator.</title>
        <authorList>
            <person name="Bonasio R."/>
            <person name="Zhang G."/>
            <person name="Ye C."/>
            <person name="Mutti N.S."/>
            <person name="Fang X."/>
            <person name="Qin N."/>
            <person name="Donahue G."/>
            <person name="Yang P."/>
            <person name="Li Q."/>
            <person name="Li C."/>
            <person name="Zhang P."/>
            <person name="Huang Z."/>
            <person name="Berger S.L."/>
            <person name="Reinberg D."/>
            <person name="Wang J."/>
            <person name="Liebig J."/>
        </authorList>
    </citation>
    <scope>NUCLEOTIDE SEQUENCE [LARGE SCALE GENOMIC DNA]</scope>
    <source>
        <strain evidence="2 3">R22 G/1</strain>
    </source>
</reference>
<keyword evidence="3" id="KW-1185">Reference proteome</keyword>
<feature type="region of interest" description="Disordered" evidence="1">
    <location>
        <begin position="67"/>
        <end position="121"/>
    </location>
</feature>
<protein>
    <submittedName>
        <fullName evidence="2">Uncharacterized protein</fullName>
    </submittedName>
</protein>
<dbReference type="InParanoid" id="E2BXW7"/>
<gene>
    <name evidence="2" type="ORF">EAI_03175</name>
</gene>
<evidence type="ECO:0000313" key="2">
    <source>
        <dbReference type="EMBL" id="EFN79467.1"/>
    </source>
</evidence>
<name>E2BXW7_HARSA</name>
<proteinExistence type="predicted"/>
<sequence length="183" mass="20567">MKNKLKKESVTISKKGPIKAPKKVHSVGIIKNKVSLGRQTSSFSQVTLPPKSNSIVSLDNKVISSTPNSMILSTSNNQEDRTSKIESKFTNKKRNIPCDISPVIKPKGTNSKNYRQQSPQRLNKSFTSYQQYSPIRSNSIEKILQSPLKQSNKFLEKIKPLKLVSKLKKNATSDFTQKENCSE</sequence>
<accession>E2BXW7</accession>